<dbReference type="InterPro" id="IPR039841">
    <property type="entry name" value="INTS14"/>
</dbReference>
<protein>
    <recommendedName>
        <fullName evidence="2">Integrator complex subunit 14</fullName>
    </recommendedName>
</protein>
<keyword evidence="10" id="KW-1185">Reference proteome</keyword>
<dbReference type="Pfam" id="PF19435">
    <property type="entry name" value="IntS14_b-barrel"/>
    <property type="match status" value="1"/>
</dbReference>
<organism evidence="9 10">
    <name type="scientific">Nematostella vectensis</name>
    <name type="common">Starlet sea anemone</name>
    <dbReference type="NCBI Taxonomy" id="45351"/>
    <lineage>
        <taxon>Eukaryota</taxon>
        <taxon>Metazoa</taxon>
        <taxon>Cnidaria</taxon>
        <taxon>Anthozoa</taxon>
        <taxon>Hexacorallia</taxon>
        <taxon>Actiniaria</taxon>
        <taxon>Edwardsiidae</taxon>
        <taxon>Nematostella</taxon>
    </lineage>
</organism>
<dbReference type="OMA" id="QSSVVWI"/>
<evidence type="ECO:0000259" key="7">
    <source>
        <dbReference type="Pfam" id="PF19435"/>
    </source>
</evidence>
<dbReference type="eggNOG" id="ENOG502QQ37">
    <property type="taxonomic scope" value="Eukaryota"/>
</dbReference>
<evidence type="ECO:0000256" key="2">
    <source>
        <dbReference type="ARBA" id="ARBA00016816"/>
    </source>
</evidence>
<evidence type="ECO:0000259" key="8">
    <source>
        <dbReference type="Pfam" id="PF20504"/>
    </source>
</evidence>
<sequence>MPTVVLLDVSLSMLRRLQVVDEQEGLLQRRHLAIQGLYAFFDHLSSKFKLEFTALVAFSSLWEIAVPFTRDYELLKQGCMSVDVYDKTCFENALTGVAAHVVEEWGTSVPVQIILVTDGSLGSGVGSLKELLDHRSENANRPLPFPFPSKLHVVCVANPAEMTGNFLLFQQLCDMNGLGGSVYVPEAPISVHSVQNCFLRLAQTHYISYEGVLNCGHLSSKITLSPPPDFSVSWNTVLQSYRKDRKENKIRRFPNEINICGFLDTVDVSSPASISRHLVIPIGKDGEGAPEDDGKAPSFCVLLHGSLKVEKMVAIVQIDSDWFGFLHSWADSKKKSNLVLATFAPGAHISWLGDFKQLGPSSELNPCPYRESEDGEKEERPFPCAPSQRRSYNSQANVAWIKPSGLQSDVQKVLRYAKRLPDKQGQFFKELNRIRRAALFFCFLELLDSLAMMLEKESGKVKPEAAIQLQHAASCLRSAPYHQLDNSITPTLE</sequence>
<dbReference type="OrthoDB" id="2374335at2759"/>
<evidence type="ECO:0000313" key="10">
    <source>
        <dbReference type="Proteomes" id="UP000001593"/>
    </source>
</evidence>
<dbReference type="InterPro" id="IPR046471">
    <property type="entry name" value="IntS14_C"/>
</dbReference>
<dbReference type="Proteomes" id="UP000001593">
    <property type="component" value="Unassembled WGS sequence"/>
</dbReference>
<dbReference type="GO" id="GO:0032039">
    <property type="term" value="C:integrator complex"/>
    <property type="evidence" value="ECO:0007669"/>
    <property type="project" value="InterPro"/>
</dbReference>
<gene>
    <name evidence="9" type="ORF">NEMVEDRAFT_v1g91640</name>
</gene>
<dbReference type="EMBL" id="DS469533">
    <property type="protein sequence ID" value="EDO45684.1"/>
    <property type="molecule type" value="Genomic_DNA"/>
</dbReference>
<dbReference type="Pfam" id="PF13519">
    <property type="entry name" value="VWA_2"/>
    <property type="match status" value="1"/>
</dbReference>
<accession>A7RS47</accession>
<dbReference type="PANTHER" id="PTHR13532:SF3">
    <property type="entry name" value="INTEGRATOR COMPLEX SUBUNIT 14"/>
    <property type="match status" value="1"/>
</dbReference>
<evidence type="ECO:0000256" key="5">
    <source>
        <dbReference type="SAM" id="MobiDB-lite"/>
    </source>
</evidence>
<comment type="similarity">
    <text evidence="4">Belongs to the Integrator subunit 14 family.</text>
</comment>
<evidence type="ECO:0000256" key="4">
    <source>
        <dbReference type="ARBA" id="ARBA00061449"/>
    </source>
</evidence>
<dbReference type="STRING" id="45351.A7RS47"/>
<reference evidence="9 10" key="1">
    <citation type="journal article" date="2007" name="Science">
        <title>Sea anemone genome reveals ancestral eumetazoan gene repertoire and genomic organization.</title>
        <authorList>
            <person name="Putnam N.H."/>
            <person name="Srivastava M."/>
            <person name="Hellsten U."/>
            <person name="Dirks B."/>
            <person name="Chapman J."/>
            <person name="Salamov A."/>
            <person name="Terry A."/>
            <person name="Shapiro H."/>
            <person name="Lindquist E."/>
            <person name="Kapitonov V.V."/>
            <person name="Jurka J."/>
            <person name="Genikhovich G."/>
            <person name="Grigoriev I.V."/>
            <person name="Lucas S.M."/>
            <person name="Steele R.E."/>
            <person name="Finnerty J.R."/>
            <person name="Technau U."/>
            <person name="Martindale M.Q."/>
            <person name="Rokhsar D.S."/>
        </authorList>
    </citation>
    <scope>NUCLEOTIDE SEQUENCE [LARGE SCALE GENOMIC DNA]</scope>
    <source>
        <strain evidence="10">CH2 X CH6</strain>
    </source>
</reference>
<evidence type="ECO:0000313" key="9">
    <source>
        <dbReference type="EMBL" id="EDO45684.1"/>
    </source>
</evidence>
<feature type="domain" description="Integrator complex subunit 14 beta-barrel" evidence="7">
    <location>
        <begin position="206"/>
        <end position="346"/>
    </location>
</feature>
<dbReference type="HOGENOM" id="CLU_041485_0_0_1"/>
<dbReference type="SUPFAM" id="SSF53300">
    <property type="entry name" value="vWA-like"/>
    <property type="match status" value="1"/>
</dbReference>
<evidence type="ECO:0000259" key="6">
    <source>
        <dbReference type="Pfam" id="PF13519"/>
    </source>
</evidence>
<proteinExistence type="inferred from homology"/>
<dbReference type="KEGG" id="nve:5517754"/>
<dbReference type="InterPro" id="IPR002035">
    <property type="entry name" value="VWF_A"/>
</dbReference>
<feature type="domain" description="VWFA" evidence="6">
    <location>
        <begin position="3"/>
        <end position="119"/>
    </location>
</feature>
<dbReference type="PhylomeDB" id="A7RS47"/>
<feature type="domain" description="Integrator complex subunit 14 C-terminal" evidence="8">
    <location>
        <begin position="398"/>
        <end position="490"/>
    </location>
</feature>
<comment type="subcellular location">
    <subcellularLocation>
        <location evidence="1">Nucleus</location>
    </subcellularLocation>
</comment>
<dbReference type="InterPro" id="IPR045814">
    <property type="entry name" value="IntS14_b-barrel"/>
</dbReference>
<dbReference type="InParanoid" id="A7RS47"/>
<dbReference type="AlphaFoldDB" id="A7RS47"/>
<dbReference type="InterPro" id="IPR036465">
    <property type="entry name" value="vWFA_dom_sf"/>
</dbReference>
<dbReference type="PANTHER" id="PTHR13532">
    <property type="match status" value="1"/>
</dbReference>
<name>A7RS47_NEMVE</name>
<keyword evidence="3" id="KW-0539">Nucleus</keyword>
<dbReference type="Pfam" id="PF20504">
    <property type="entry name" value="IntS14_C"/>
    <property type="match status" value="1"/>
</dbReference>
<evidence type="ECO:0000256" key="1">
    <source>
        <dbReference type="ARBA" id="ARBA00004123"/>
    </source>
</evidence>
<evidence type="ECO:0000256" key="3">
    <source>
        <dbReference type="ARBA" id="ARBA00023242"/>
    </source>
</evidence>
<feature type="region of interest" description="Disordered" evidence="5">
    <location>
        <begin position="368"/>
        <end position="390"/>
    </location>
</feature>
<dbReference type="GO" id="GO:0034472">
    <property type="term" value="P:snRNA 3'-end processing"/>
    <property type="evidence" value="ECO:0000318"/>
    <property type="project" value="GO_Central"/>
</dbReference>
<dbReference type="FunCoup" id="A7RS47">
    <property type="interactions" value="797"/>
</dbReference>
<dbReference type="Gene3D" id="3.40.50.410">
    <property type="entry name" value="von Willebrand factor, type A domain"/>
    <property type="match status" value="1"/>
</dbReference>